<evidence type="ECO:0000313" key="3">
    <source>
        <dbReference type="EMBL" id="RUL75223.1"/>
    </source>
</evidence>
<evidence type="ECO:0000259" key="2">
    <source>
        <dbReference type="Pfam" id="PF02517"/>
    </source>
</evidence>
<evidence type="ECO:0000256" key="1">
    <source>
        <dbReference type="SAM" id="Phobius"/>
    </source>
</evidence>
<keyword evidence="1" id="KW-0812">Transmembrane</keyword>
<keyword evidence="1" id="KW-0472">Membrane</keyword>
<dbReference type="GO" id="GO:0006508">
    <property type="term" value="P:proteolysis"/>
    <property type="evidence" value="ECO:0007669"/>
    <property type="project" value="UniProtKB-KW"/>
</dbReference>
<reference evidence="3 4" key="1">
    <citation type="submission" date="2018-12" db="EMBL/GenBank/DDBJ databases">
        <title>Dyella dinghuensis sp. nov. DHOA06 and Dyella choica sp. nov. 4M-K27, isolated from forest soil.</title>
        <authorList>
            <person name="Qiu L.-H."/>
            <person name="Gao Z.-H."/>
        </authorList>
    </citation>
    <scope>NUCLEOTIDE SEQUENCE [LARGE SCALE GENOMIC DNA]</scope>
    <source>
        <strain evidence="3 4">4M-K27</strain>
    </source>
</reference>
<protein>
    <submittedName>
        <fullName evidence="3">CPBP family intramembrane metalloprotease</fullName>
    </submittedName>
</protein>
<dbReference type="Pfam" id="PF02517">
    <property type="entry name" value="Rce1-like"/>
    <property type="match status" value="1"/>
</dbReference>
<dbReference type="RefSeq" id="WP_126684782.1">
    <property type="nucleotide sequence ID" value="NZ_RYYV01000007.1"/>
</dbReference>
<dbReference type="GO" id="GO:0080120">
    <property type="term" value="P:CAAX-box protein maturation"/>
    <property type="evidence" value="ECO:0007669"/>
    <property type="project" value="UniProtKB-ARBA"/>
</dbReference>
<name>A0A432M6H3_9GAMM</name>
<dbReference type="EMBL" id="RYYV01000007">
    <property type="protein sequence ID" value="RUL75223.1"/>
    <property type="molecule type" value="Genomic_DNA"/>
</dbReference>
<feature type="transmembrane region" description="Helical" evidence="1">
    <location>
        <begin position="85"/>
        <end position="106"/>
    </location>
</feature>
<feature type="transmembrane region" description="Helical" evidence="1">
    <location>
        <begin position="178"/>
        <end position="199"/>
    </location>
</feature>
<dbReference type="InterPro" id="IPR003675">
    <property type="entry name" value="Rce1/LyrA-like_dom"/>
</dbReference>
<evidence type="ECO:0000313" key="4">
    <source>
        <dbReference type="Proteomes" id="UP000274358"/>
    </source>
</evidence>
<sequence length="221" mass="24432">MSVSIAVAPARGRSIGRTLGGLLLALGGISLPFGVWDHEFAGLGHLIGNELVYWGLVAALLLYVVKVERRPLASVGFRRPNWKEWPLACFVGVLILACLALIYYVVFPALHWSENQQLAQVATIPYWLQCLIVVRAAVSEELLFRGYATERLQELTGSRLIAGTLTCAVFTLDHVGYWGWHHLLVAGSAGAILTVFYLWRRNLWMSMLAHFIVDGAAFLLG</sequence>
<dbReference type="GO" id="GO:0004175">
    <property type="term" value="F:endopeptidase activity"/>
    <property type="evidence" value="ECO:0007669"/>
    <property type="project" value="UniProtKB-ARBA"/>
</dbReference>
<keyword evidence="3" id="KW-0378">Hydrolase</keyword>
<keyword evidence="3" id="KW-0482">Metalloprotease</keyword>
<dbReference type="AlphaFoldDB" id="A0A432M6H3"/>
<gene>
    <name evidence="3" type="ORF">EKH80_10830</name>
</gene>
<dbReference type="Proteomes" id="UP000274358">
    <property type="component" value="Unassembled WGS sequence"/>
</dbReference>
<accession>A0A432M6H3</accession>
<keyword evidence="3" id="KW-0645">Protease</keyword>
<proteinExistence type="predicted"/>
<organism evidence="3 4">
    <name type="scientific">Dyella choica</name>
    <dbReference type="NCBI Taxonomy" id="1927959"/>
    <lineage>
        <taxon>Bacteria</taxon>
        <taxon>Pseudomonadati</taxon>
        <taxon>Pseudomonadota</taxon>
        <taxon>Gammaproteobacteria</taxon>
        <taxon>Lysobacterales</taxon>
        <taxon>Rhodanobacteraceae</taxon>
        <taxon>Dyella</taxon>
    </lineage>
</organism>
<keyword evidence="4" id="KW-1185">Reference proteome</keyword>
<feature type="transmembrane region" description="Helical" evidence="1">
    <location>
        <begin position="42"/>
        <end position="65"/>
    </location>
</feature>
<comment type="caution">
    <text evidence="3">The sequence shown here is derived from an EMBL/GenBank/DDBJ whole genome shotgun (WGS) entry which is preliminary data.</text>
</comment>
<dbReference type="OrthoDB" id="8479405at2"/>
<dbReference type="GO" id="GO:0008237">
    <property type="term" value="F:metallopeptidase activity"/>
    <property type="evidence" value="ECO:0007669"/>
    <property type="project" value="UniProtKB-KW"/>
</dbReference>
<feature type="transmembrane region" description="Helical" evidence="1">
    <location>
        <begin position="19"/>
        <end position="36"/>
    </location>
</feature>
<keyword evidence="1" id="KW-1133">Transmembrane helix</keyword>
<feature type="domain" description="CAAX prenyl protease 2/Lysostaphin resistance protein A-like" evidence="2">
    <location>
        <begin position="126"/>
        <end position="214"/>
    </location>
</feature>